<dbReference type="PANTHER" id="PTHR32077">
    <property type="entry name" value="FASCICLIN-LIKE ARABINOGALACTAN PROTEIN"/>
    <property type="match status" value="1"/>
</dbReference>
<accession>A0ABC9G649</accession>
<keyword evidence="4" id="KW-0325">Glycoprotein</keyword>
<dbReference type="EMBL" id="OZ075118">
    <property type="protein sequence ID" value="CAL5087845.1"/>
    <property type="molecule type" value="Genomic_DNA"/>
</dbReference>
<proteinExistence type="inferred from homology"/>
<dbReference type="PANTHER" id="PTHR32077:SF37">
    <property type="entry name" value="OS09G0476800 PROTEIN"/>
    <property type="match status" value="1"/>
</dbReference>
<comment type="subcellular location">
    <subcellularLocation>
        <location evidence="1">Cell membrane</location>
        <topology evidence="1">Lipid-anchor</topology>
        <topology evidence="1">GPI-anchor</topology>
    </subcellularLocation>
</comment>
<name>A0ABC9G649_9POAL</name>
<dbReference type="AlphaFoldDB" id="A0ABC9G649"/>
<evidence type="ECO:0000256" key="1">
    <source>
        <dbReference type="ARBA" id="ARBA00004609"/>
    </source>
</evidence>
<dbReference type="SMART" id="SM00554">
    <property type="entry name" value="FAS1"/>
    <property type="match status" value="1"/>
</dbReference>
<evidence type="ECO:0000256" key="5">
    <source>
        <dbReference type="ARBA" id="ARBA00022729"/>
    </source>
</evidence>
<dbReference type="Gene3D" id="2.30.180.10">
    <property type="entry name" value="FAS1 domain"/>
    <property type="match status" value="1"/>
</dbReference>
<keyword evidence="5" id="KW-0732">Signal</keyword>
<evidence type="ECO:0000256" key="3">
    <source>
        <dbReference type="ARBA" id="ARBA00022475"/>
    </source>
</evidence>
<evidence type="ECO:0000256" key="6">
    <source>
        <dbReference type="ARBA" id="ARBA00023136"/>
    </source>
</evidence>
<evidence type="ECO:0000256" key="4">
    <source>
        <dbReference type="ARBA" id="ARBA00022622"/>
    </source>
</evidence>
<feature type="region of interest" description="Disordered" evidence="8">
    <location>
        <begin position="24"/>
        <end position="61"/>
    </location>
</feature>
<dbReference type="FunFam" id="2.30.180.10:FF:000008">
    <property type="entry name" value="Fasciclin-like arabinogalactan protein 10"/>
    <property type="match status" value="1"/>
</dbReference>
<dbReference type="GO" id="GO:0005886">
    <property type="term" value="C:plasma membrane"/>
    <property type="evidence" value="ECO:0007669"/>
    <property type="project" value="UniProtKB-SubCell"/>
</dbReference>
<evidence type="ECO:0000256" key="7">
    <source>
        <dbReference type="ARBA" id="ARBA00024686"/>
    </source>
</evidence>
<dbReference type="Proteomes" id="UP001497457">
    <property type="component" value="Chromosome 8b"/>
</dbReference>
<keyword evidence="11" id="KW-1185">Reference proteome</keyword>
<protein>
    <recommendedName>
        <fullName evidence="9">FAS1 domain-containing protein</fullName>
    </recommendedName>
</protein>
<dbReference type="GO" id="GO:0098552">
    <property type="term" value="C:side of membrane"/>
    <property type="evidence" value="ECO:0007669"/>
    <property type="project" value="UniProtKB-KW"/>
</dbReference>
<dbReference type="InterPro" id="IPR036378">
    <property type="entry name" value="FAS1_dom_sf"/>
</dbReference>
<evidence type="ECO:0000256" key="2">
    <source>
        <dbReference type="ARBA" id="ARBA00007843"/>
    </source>
</evidence>
<dbReference type="InterPro" id="IPR000782">
    <property type="entry name" value="FAS1_domain"/>
</dbReference>
<keyword evidence="4" id="KW-0336">GPI-anchor</keyword>
<keyword evidence="4" id="KW-0449">Lipoprotein</keyword>
<gene>
    <name evidence="10" type="ORF">URODEC1_LOCUS112435</name>
</gene>
<evidence type="ECO:0000256" key="8">
    <source>
        <dbReference type="SAM" id="MobiDB-lite"/>
    </source>
</evidence>
<dbReference type="Pfam" id="PF02469">
    <property type="entry name" value="Fasciclin"/>
    <property type="match status" value="1"/>
</dbReference>
<dbReference type="SUPFAM" id="SSF82153">
    <property type="entry name" value="FAS1 domain"/>
    <property type="match status" value="1"/>
</dbReference>
<comment type="function">
    <text evidence="7">May be a cell surface adhesion protein.</text>
</comment>
<comment type="similarity">
    <text evidence="2">Belongs to the fasciclin-like AGP family.</text>
</comment>
<dbReference type="InterPro" id="IPR045003">
    <property type="entry name" value="FLA_A"/>
</dbReference>
<evidence type="ECO:0000313" key="10">
    <source>
        <dbReference type="EMBL" id="CAL5087845.1"/>
    </source>
</evidence>
<dbReference type="PROSITE" id="PS50213">
    <property type="entry name" value="FAS1"/>
    <property type="match status" value="1"/>
</dbReference>
<evidence type="ECO:0000259" key="9">
    <source>
        <dbReference type="PROSITE" id="PS50213"/>
    </source>
</evidence>
<sequence length="344" mass="34881">MTGKKNARKMAGLAIRFMSSGTTPAHRAKCTPAATSCSHSPHLLPRARKPLRPAPPSAHSTLRPRTMRRLRLADALLPLLVLTTGVAAPTAAAAAAAKAPAAPPPAPPNVTAEMAKGGCKAFADLIAASPDASSTYQSAVEGGMTVFCPSDDAVKAFLPKYKNLTADGKAELLLFHAVPVHYSLGALKSNNGPMNTLATDGAAKNFNFTLQNQGDVVTIRTAATSRGGAPARVKSTAVDKDPLAIYVIDAVVQPVELFKPVAAPAPAPAPAPAAADAPAKAAGGKANKRRPAPTVADAPGPSADDSAPVDQKDSKKSAAPAGAPCVRWWLAAALAAVAAAFTLA</sequence>
<feature type="domain" description="FAS1" evidence="9">
    <location>
        <begin position="106"/>
        <end position="252"/>
    </location>
</feature>
<keyword evidence="3" id="KW-1003">Cell membrane</keyword>
<evidence type="ECO:0000313" key="11">
    <source>
        <dbReference type="Proteomes" id="UP001497457"/>
    </source>
</evidence>
<reference evidence="10" key="1">
    <citation type="submission" date="2024-10" db="EMBL/GenBank/DDBJ databases">
        <authorList>
            <person name="Ryan C."/>
        </authorList>
    </citation>
    <scope>NUCLEOTIDE SEQUENCE [LARGE SCALE GENOMIC DNA]</scope>
</reference>
<organism evidence="10 11">
    <name type="scientific">Urochloa decumbens</name>
    <dbReference type="NCBI Taxonomy" id="240449"/>
    <lineage>
        <taxon>Eukaryota</taxon>
        <taxon>Viridiplantae</taxon>
        <taxon>Streptophyta</taxon>
        <taxon>Embryophyta</taxon>
        <taxon>Tracheophyta</taxon>
        <taxon>Spermatophyta</taxon>
        <taxon>Magnoliopsida</taxon>
        <taxon>Liliopsida</taxon>
        <taxon>Poales</taxon>
        <taxon>Poaceae</taxon>
        <taxon>PACMAD clade</taxon>
        <taxon>Panicoideae</taxon>
        <taxon>Panicodae</taxon>
        <taxon>Paniceae</taxon>
        <taxon>Melinidinae</taxon>
        <taxon>Urochloa</taxon>
    </lineage>
</organism>
<feature type="compositionally biased region" description="Low complexity" evidence="8">
    <location>
        <begin position="295"/>
        <end position="309"/>
    </location>
</feature>
<feature type="region of interest" description="Disordered" evidence="8">
    <location>
        <begin position="266"/>
        <end position="318"/>
    </location>
</feature>
<keyword evidence="6" id="KW-0472">Membrane</keyword>
<feature type="compositionally biased region" description="Low complexity" evidence="8">
    <location>
        <begin position="272"/>
        <end position="285"/>
    </location>
</feature>